<keyword evidence="11" id="KW-1185">Reference proteome</keyword>
<dbReference type="PANTHER" id="PTHR13768">
    <property type="entry name" value="SOLUBLE NSF ATTACHMENT PROTEIN SNAP"/>
    <property type="match status" value="1"/>
</dbReference>
<dbReference type="GO" id="GO:0016192">
    <property type="term" value="P:vesicle-mediated transport"/>
    <property type="evidence" value="ECO:0007669"/>
    <property type="project" value="UniProtKB-KW"/>
</dbReference>
<dbReference type="InterPro" id="IPR011990">
    <property type="entry name" value="TPR-like_helical_dom_sf"/>
</dbReference>
<dbReference type="Gene3D" id="1.25.40.10">
    <property type="entry name" value="Tetratricopeptide repeat domain"/>
    <property type="match status" value="2"/>
</dbReference>
<keyword evidence="3" id="KW-0813">Transport</keyword>
<dbReference type="AlphaFoldDB" id="A0A2G8K6I7"/>
<dbReference type="GO" id="GO:0019905">
    <property type="term" value="F:syntaxin binding"/>
    <property type="evidence" value="ECO:0007669"/>
    <property type="project" value="TreeGrafter"/>
</dbReference>
<gene>
    <name evidence="10" type="ORF">BSL78_19584</name>
</gene>
<organism evidence="10 11">
    <name type="scientific">Stichopus japonicus</name>
    <name type="common">Sea cucumber</name>
    <dbReference type="NCBI Taxonomy" id="307972"/>
    <lineage>
        <taxon>Eukaryota</taxon>
        <taxon>Metazoa</taxon>
        <taxon>Echinodermata</taxon>
        <taxon>Eleutherozoa</taxon>
        <taxon>Echinozoa</taxon>
        <taxon>Holothuroidea</taxon>
        <taxon>Aspidochirotacea</taxon>
        <taxon>Aspidochirotida</taxon>
        <taxon>Stichopodidae</taxon>
        <taxon>Apostichopus</taxon>
    </lineage>
</organism>
<keyword evidence="4" id="KW-0931">ER-Golgi transport</keyword>
<sequence>MTERRIAEAKEHIAQAEKSLKTSFFKWQPDYDSAAYAYEKADLLRLLYGAAIDLYLEAVDVVMIEDRPRQAAQSMAAAARLLVRQKKYDKAIETIQKERDLYFEAENWRLLLMVLVHLARSDEVAADKVVHASLRYEGFTDSESGAVLEQLLKAIDEQDGEQTSKILSLPLFKYLDNDYAKLAKTLASQYQGASRSTRSTNDAEGEVAAGGDDEDEGDEGFDLR</sequence>
<dbReference type="PANTHER" id="PTHR13768:SF2">
    <property type="entry name" value="GAMMA-SOLUBLE NSF ATTACHMENT PROTEIN"/>
    <property type="match status" value="1"/>
</dbReference>
<name>A0A2G8K6I7_STIJA</name>
<protein>
    <recommendedName>
        <fullName evidence="7">Gamma-soluble NSF attachment protein</fullName>
    </recommendedName>
    <alternativeName>
        <fullName evidence="8">N-ethylmaleimide-sensitive factor attachment protein gamma</fullName>
    </alternativeName>
</protein>
<dbReference type="GO" id="GO:0031201">
    <property type="term" value="C:SNARE complex"/>
    <property type="evidence" value="ECO:0007669"/>
    <property type="project" value="TreeGrafter"/>
</dbReference>
<comment type="subcellular location">
    <subcellularLocation>
        <location evidence="1">Membrane</location>
        <topology evidence="1">Peripheral membrane protein</topology>
    </subcellularLocation>
</comment>
<evidence type="ECO:0000256" key="7">
    <source>
        <dbReference type="ARBA" id="ARBA00040047"/>
    </source>
</evidence>
<accession>A0A2G8K6I7</accession>
<keyword evidence="5" id="KW-0653">Protein transport</keyword>
<dbReference type="OrthoDB" id="26569at2759"/>
<dbReference type="InterPro" id="IPR000744">
    <property type="entry name" value="NSF_attach"/>
</dbReference>
<comment type="caution">
    <text evidence="10">The sequence shown here is derived from an EMBL/GenBank/DDBJ whole genome shotgun (WGS) entry which is preliminary data.</text>
</comment>
<dbReference type="GO" id="GO:0005483">
    <property type="term" value="F:soluble NSF attachment protein activity"/>
    <property type="evidence" value="ECO:0007669"/>
    <property type="project" value="TreeGrafter"/>
</dbReference>
<evidence type="ECO:0000313" key="11">
    <source>
        <dbReference type="Proteomes" id="UP000230750"/>
    </source>
</evidence>
<evidence type="ECO:0000256" key="1">
    <source>
        <dbReference type="ARBA" id="ARBA00004170"/>
    </source>
</evidence>
<comment type="similarity">
    <text evidence="2">Belongs to the SNAP family.</text>
</comment>
<evidence type="ECO:0000256" key="4">
    <source>
        <dbReference type="ARBA" id="ARBA00022892"/>
    </source>
</evidence>
<evidence type="ECO:0000313" key="10">
    <source>
        <dbReference type="EMBL" id="PIK43563.1"/>
    </source>
</evidence>
<feature type="compositionally biased region" description="Acidic residues" evidence="9">
    <location>
        <begin position="211"/>
        <end position="224"/>
    </location>
</feature>
<proteinExistence type="inferred from homology"/>
<reference evidence="10 11" key="1">
    <citation type="journal article" date="2017" name="PLoS Biol.">
        <title>The sea cucumber genome provides insights into morphological evolution and visceral regeneration.</title>
        <authorList>
            <person name="Zhang X."/>
            <person name="Sun L."/>
            <person name="Yuan J."/>
            <person name="Sun Y."/>
            <person name="Gao Y."/>
            <person name="Zhang L."/>
            <person name="Li S."/>
            <person name="Dai H."/>
            <person name="Hamel J.F."/>
            <person name="Liu C."/>
            <person name="Yu Y."/>
            <person name="Liu S."/>
            <person name="Lin W."/>
            <person name="Guo K."/>
            <person name="Jin S."/>
            <person name="Xu P."/>
            <person name="Storey K.B."/>
            <person name="Huan P."/>
            <person name="Zhang T."/>
            <person name="Zhou Y."/>
            <person name="Zhang J."/>
            <person name="Lin C."/>
            <person name="Li X."/>
            <person name="Xing L."/>
            <person name="Huo D."/>
            <person name="Sun M."/>
            <person name="Wang L."/>
            <person name="Mercier A."/>
            <person name="Li F."/>
            <person name="Yang H."/>
            <person name="Xiang J."/>
        </authorList>
    </citation>
    <scope>NUCLEOTIDE SEQUENCE [LARGE SCALE GENOMIC DNA]</scope>
    <source>
        <strain evidence="10">Shaxun</strain>
        <tissue evidence="10">Muscle</tissue>
    </source>
</reference>
<evidence type="ECO:0000256" key="9">
    <source>
        <dbReference type="SAM" id="MobiDB-lite"/>
    </source>
</evidence>
<feature type="compositionally biased region" description="Polar residues" evidence="9">
    <location>
        <begin position="191"/>
        <end position="200"/>
    </location>
</feature>
<dbReference type="SUPFAM" id="SSF48452">
    <property type="entry name" value="TPR-like"/>
    <property type="match status" value="1"/>
</dbReference>
<keyword evidence="6" id="KW-0472">Membrane</keyword>
<dbReference type="Proteomes" id="UP000230750">
    <property type="component" value="Unassembled WGS sequence"/>
</dbReference>
<evidence type="ECO:0000256" key="6">
    <source>
        <dbReference type="ARBA" id="ARBA00023136"/>
    </source>
</evidence>
<evidence type="ECO:0000256" key="2">
    <source>
        <dbReference type="ARBA" id="ARBA00010050"/>
    </source>
</evidence>
<dbReference type="STRING" id="307972.A0A2G8K6I7"/>
<dbReference type="GO" id="GO:0005774">
    <property type="term" value="C:vacuolar membrane"/>
    <property type="evidence" value="ECO:0007669"/>
    <property type="project" value="TreeGrafter"/>
</dbReference>
<evidence type="ECO:0000256" key="5">
    <source>
        <dbReference type="ARBA" id="ARBA00022927"/>
    </source>
</evidence>
<evidence type="ECO:0000256" key="8">
    <source>
        <dbReference type="ARBA" id="ARBA00042485"/>
    </source>
</evidence>
<evidence type="ECO:0000256" key="3">
    <source>
        <dbReference type="ARBA" id="ARBA00022448"/>
    </source>
</evidence>
<feature type="region of interest" description="Disordered" evidence="9">
    <location>
        <begin position="191"/>
        <end position="224"/>
    </location>
</feature>
<dbReference type="EMBL" id="MRZV01000841">
    <property type="protein sequence ID" value="PIK43563.1"/>
    <property type="molecule type" value="Genomic_DNA"/>
</dbReference>
<dbReference type="GO" id="GO:0006886">
    <property type="term" value="P:intracellular protein transport"/>
    <property type="evidence" value="ECO:0007669"/>
    <property type="project" value="InterPro"/>
</dbReference>